<feature type="site" description="Important for catalytic activity, responsible for pKa modulation of the active site Glu and correct orientation of both the proton donor and substrate" evidence="5">
    <location>
        <position position="126"/>
    </location>
</feature>
<comment type="caution">
    <text evidence="9">The sequence shown here is derived from an EMBL/GenBank/DDBJ whole genome shotgun (WGS) entry which is preliminary data.</text>
</comment>
<keyword evidence="2 6" id="KW-0378">Hydrolase</keyword>
<dbReference type="InterPro" id="IPR023296">
    <property type="entry name" value="Glyco_hydro_beta-prop_sf"/>
</dbReference>
<dbReference type="InterPro" id="IPR013320">
    <property type="entry name" value="ConA-like_dom_sf"/>
</dbReference>
<evidence type="ECO:0000256" key="2">
    <source>
        <dbReference type="ARBA" id="ARBA00022801"/>
    </source>
</evidence>
<feature type="domain" description="Beta-xylosidase C-terminal Concanavalin A-like" evidence="8">
    <location>
        <begin position="333"/>
        <end position="511"/>
    </location>
</feature>
<evidence type="ECO:0000256" key="4">
    <source>
        <dbReference type="PIRSR" id="PIRSR606710-1"/>
    </source>
</evidence>
<dbReference type="Proteomes" id="UP000054314">
    <property type="component" value="Unassembled WGS sequence"/>
</dbReference>
<evidence type="ECO:0000256" key="3">
    <source>
        <dbReference type="ARBA" id="ARBA00023295"/>
    </source>
</evidence>
<evidence type="ECO:0000313" key="10">
    <source>
        <dbReference type="Proteomes" id="UP000054314"/>
    </source>
</evidence>
<dbReference type="InterPro" id="IPR051795">
    <property type="entry name" value="Glycosyl_Hydrlase_43"/>
</dbReference>
<dbReference type="Gene3D" id="2.115.10.20">
    <property type="entry name" value="Glycosyl hydrolase domain, family 43"/>
    <property type="match status" value="1"/>
</dbReference>
<dbReference type="Pfam" id="PF17851">
    <property type="entry name" value="GH43_C2"/>
    <property type="match status" value="1"/>
</dbReference>
<accession>A0A0A0BU61</accession>
<protein>
    <submittedName>
        <fullName evidence="9">Alpha-N-arabinofuranosidase</fullName>
    </submittedName>
</protein>
<evidence type="ECO:0000313" key="9">
    <source>
        <dbReference type="EMBL" id="KGM11466.1"/>
    </source>
</evidence>
<dbReference type="AlphaFoldDB" id="A0A0A0BU61"/>
<dbReference type="OrthoDB" id="9801455at2"/>
<keyword evidence="10" id="KW-1185">Reference proteome</keyword>
<dbReference type="RefSeq" id="WP_035061216.1">
    <property type="nucleotide sequence ID" value="NZ_AXCZ01000114.1"/>
</dbReference>
<dbReference type="SUPFAM" id="SSF75005">
    <property type="entry name" value="Arabinanase/levansucrase/invertase"/>
    <property type="match status" value="1"/>
</dbReference>
<gene>
    <name evidence="9" type="ORF">N869_03055</name>
</gene>
<evidence type="ECO:0000256" key="1">
    <source>
        <dbReference type="ARBA" id="ARBA00009865"/>
    </source>
</evidence>
<dbReference type="PANTHER" id="PTHR42812">
    <property type="entry name" value="BETA-XYLOSIDASE"/>
    <property type="match status" value="1"/>
</dbReference>
<dbReference type="GO" id="GO:0005975">
    <property type="term" value="P:carbohydrate metabolic process"/>
    <property type="evidence" value="ECO:0007669"/>
    <property type="project" value="InterPro"/>
</dbReference>
<evidence type="ECO:0000259" key="8">
    <source>
        <dbReference type="Pfam" id="PF17851"/>
    </source>
</evidence>
<dbReference type="InterPro" id="IPR041542">
    <property type="entry name" value="GH43_C2"/>
</dbReference>
<comment type="similarity">
    <text evidence="1 6">Belongs to the glycosyl hydrolase 43 family.</text>
</comment>
<reference evidence="9 10" key="1">
    <citation type="submission" date="2013-08" db="EMBL/GenBank/DDBJ databases">
        <title>Genome sequencing of Cellulomonas bogoriensis 69B4.</title>
        <authorList>
            <person name="Chen F."/>
            <person name="Li Y."/>
            <person name="Wang G."/>
        </authorList>
    </citation>
    <scope>NUCLEOTIDE SEQUENCE [LARGE SCALE GENOMIC DNA]</scope>
    <source>
        <strain evidence="9 10">69B4</strain>
    </source>
</reference>
<evidence type="ECO:0000256" key="6">
    <source>
        <dbReference type="RuleBase" id="RU361187"/>
    </source>
</evidence>
<evidence type="ECO:0000256" key="7">
    <source>
        <dbReference type="SAM" id="MobiDB-lite"/>
    </source>
</evidence>
<name>A0A0A0BU61_9CELL</name>
<organism evidence="9 10">
    <name type="scientific">Cellulomonas bogoriensis 69B4 = DSM 16987</name>
    <dbReference type="NCBI Taxonomy" id="1386082"/>
    <lineage>
        <taxon>Bacteria</taxon>
        <taxon>Bacillati</taxon>
        <taxon>Actinomycetota</taxon>
        <taxon>Actinomycetes</taxon>
        <taxon>Micrococcales</taxon>
        <taxon>Cellulomonadaceae</taxon>
        <taxon>Cellulomonas</taxon>
    </lineage>
</organism>
<feature type="active site" description="Proton acceptor" evidence="4">
    <location>
        <position position="15"/>
    </location>
</feature>
<dbReference type="Gene3D" id="2.60.120.200">
    <property type="match status" value="1"/>
</dbReference>
<feature type="region of interest" description="Disordered" evidence="7">
    <location>
        <begin position="312"/>
        <end position="331"/>
    </location>
</feature>
<dbReference type="GO" id="GO:0004553">
    <property type="term" value="F:hydrolase activity, hydrolyzing O-glycosyl compounds"/>
    <property type="evidence" value="ECO:0007669"/>
    <property type="project" value="InterPro"/>
</dbReference>
<dbReference type="SUPFAM" id="SSF49899">
    <property type="entry name" value="Concanavalin A-like lectins/glucanases"/>
    <property type="match status" value="1"/>
</dbReference>
<dbReference type="InterPro" id="IPR006710">
    <property type="entry name" value="Glyco_hydro_43"/>
</dbReference>
<dbReference type="EMBL" id="AXCZ01000114">
    <property type="protein sequence ID" value="KGM11466.1"/>
    <property type="molecule type" value="Genomic_DNA"/>
</dbReference>
<feature type="active site" description="Proton donor" evidence="4">
    <location>
        <position position="187"/>
    </location>
</feature>
<dbReference type="Pfam" id="PF04616">
    <property type="entry name" value="Glyco_hydro_43"/>
    <property type="match status" value="1"/>
</dbReference>
<proteinExistence type="inferred from homology"/>
<evidence type="ECO:0000256" key="5">
    <source>
        <dbReference type="PIRSR" id="PIRSR606710-2"/>
    </source>
</evidence>
<keyword evidence="3 6" id="KW-0326">Glycosidase</keyword>
<sequence>MSTVANPILPGCYPDPSICRVDDVYYLVSSTFEYFPGLPIHRSRDLVSWEPVGHGIHRPGQLDLTGVGASRGLFAPTLRHHDGTFWLICTLVGSRQGSPGGHFYVTATDPAGPWSDPVWLDGEGIDPSLLFDDDGRVWVHATRPARDPAWHDQTEVWLRELDPRTGTLVGDEHVLWHGALENAVWAEGPHLFTVDGRYYLLAAEGGTDYHHAVVVARADAVTGPYVGSPANPVLTHRHLGRGTDVVGVGHADLVQAVDGSWWAVALGMRPYGGYHYNLGRETFLVPVTWEDGWPVLAPGEGRVPTRVEVPFAGEPRPGLTQGTTSGPVGPDDVRWTSLRGPLTGLTTTPDEWHLGLSPMTLTEPGTPAFRGVRQQHTDVDLRVHLTVPLADGTDEEAGLVIRQSEDDHVRLCVTSPTDRDGTRDVTVVHRHQGTDHVQGQVTLTARPHDPLVLTISARGQDYTLTAATDGGHEHVVATVDGRTLDSVTAGGFLGLWWGVYGTSNGRPTTTSLTVHNTEYLLP</sequence>
<dbReference type="PANTHER" id="PTHR42812:SF12">
    <property type="entry name" value="BETA-XYLOSIDASE-RELATED"/>
    <property type="match status" value="1"/>
</dbReference>
<dbReference type="CDD" id="cd18617">
    <property type="entry name" value="GH43_XynB-like"/>
    <property type="match status" value="1"/>
</dbReference>
<dbReference type="SMR" id="A0A0A0BU61"/>